<evidence type="ECO:0000313" key="1">
    <source>
        <dbReference type="EMBL" id="KAJ9588341.1"/>
    </source>
</evidence>
<dbReference type="Proteomes" id="UP001233999">
    <property type="component" value="Unassembled WGS sequence"/>
</dbReference>
<feature type="non-terminal residue" evidence="1">
    <location>
        <position position="85"/>
    </location>
</feature>
<feature type="non-terminal residue" evidence="1">
    <location>
        <position position="1"/>
    </location>
</feature>
<comment type="caution">
    <text evidence="1">The sequence shown here is derived from an EMBL/GenBank/DDBJ whole genome shotgun (WGS) entry which is preliminary data.</text>
</comment>
<reference evidence="1" key="2">
    <citation type="submission" date="2023-05" db="EMBL/GenBank/DDBJ databases">
        <authorList>
            <person name="Fouks B."/>
        </authorList>
    </citation>
    <scope>NUCLEOTIDE SEQUENCE</scope>
    <source>
        <strain evidence="1">Stay&amp;Tobe</strain>
        <tissue evidence="1">Testes</tissue>
    </source>
</reference>
<accession>A0AAD8EFM9</accession>
<evidence type="ECO:0000313" key="2">
    <source>
        <dbReference type="Proteomes" id="UP001233999"/>
    </source>
</evidence>
<name>A0AAD8EFM9_DIPPU</name>
<dbReference type="PANTHER" id="PTHR15592">
    <property type="entry name" value="MATRIN 3/NUCLEAR PROTEIN 220-RELATED"/>
    <property type="match status" value="1"/>
</dbReference>
<dbReference type="EMBL" id="JASPKZ010005686">
    <property type="protein sequence ID" value="KAJ9588341.1"/>
    <property type="molecule type" value="Genomic_DNA"/>
</dbReference>
<organism evidence="1 2">
    <name type="scientific">Diploptera punctata</name>
    <name type="common">Pacific beetle cockroach</name>
    <dbReference type="NCBI Taxonomy" id="6984"/>
    <lineage>
        <taxon>Eukaryota</taxon>
        <taxon>Metazoa</taxon>
        <taxon>Ecdysozoa</taxon>
        <taxon>Arthropoda</taxon>
        <taxon>Hexapoda</taxon>
        <taxon>Insecta</taxon>
        <taxon>Pterygota</taxon>
        <taxon>Neoptera</taxon>
        <taxon>Polyneoptera</taxon>
        <taxon>Dictyoptera</taxon>
        <taxon>Blattodea</taxon>
        <taxon>Blaberoidea</taxon>
        <taxon>Blaberidae</taxon>
        <taxon>Diplopterinae</taxon>
        <taxon>Diploptera</taxon>
    </lineage>
</organism>
<dbReference type="GO" id="GO:0003676">
    <property type="term" value="F:nucleic acid binding"/>
    <property type="evidence" value="ECO:0007669"/>
    <property type="project" value="InterPro"/>
</dbReference>
<dbReference type="SUPFAM" id="SSF54928">
    <property type="entry name" value="RNA-binding domain, RBD"/>
    <property type="match status" value="1"/>
</dbReference>
<dbReference type="Gene3D" id="3.30.70.330">
    <property type="match status" value="1"/>
</dbReference>
<gene>
    <name evidence="1" type="ORF">L9F63_018267</name>
</gene>
<dbReference type="InterPro" id="IPR012677">
    <property type="entry name" value="Nucleotide-bd_a/b_plait_sf"/>
</dbReference>
<dbReference type="AlphaFoldDB" id="A0AAD8EFM9"/>
<sequence length="85" mass="9578">SEVLHTICSPSGQVLRIVIFKKNGVQAMVEYPLMQARFKSAKRAKETLNGADIYSGCCTLKIDYAKICYDYYLRSYCKSGNKKAV</sequence>
<reference evidence="1" key="1">
    <citation type="journal article" date="2023" name="IScience">
        <title>Live-bearing cockroach genome reveals convergent evolutionary mechanisms linked to viviparity in insects and beyond.</title>
        <authorList>
            <person name="Fouks B."/>
            <person name="Harrison M.C."/>
            <person name="Mikhailova A.A."/>
            <person name="Marchal E."/>
            <person name="English S."/>
            <person name="Carruthers M."/>
            <person name="Jennings E.C."/>
            <person name="Chiamaka E.L."/>
            <person name="Frigard R.A."/>
            <person name="Pippel M."/>
            <person name="Attardo G.M."/>
            <person name="Benoit J.B."/>
            <person name="Bornberg-Bauer E."/>
            <person name="Tobe S.S."/>
        </authorList>
    </citation>
    <scope>NUCLEOTIDE SEQUENCE</scope>
    <source>
        <strain evidence="1">Stay&amp;Tobe</strain>
    </source>
</reference>
<protein>
    <submittedName>
        <fullName evidence="1">Uncharacterized protein</fullName>
    </submittedName>
</protein>
<keyword evidence="2" id="KW-1185">Reference proteome</keyword>
<dbReference type="InterPro" id="IPR035979">
    <property type="entry name" value="RBD_domain_sf"/>
</dbReference>
<proteinExistence type="predicted"/>